<dbReference type="GO" id="GO:0016491">
    <property type="term" value="F:oxidoreductase activity"/>
    <property type="evidence" value="ECO:0007669"/>
    <property type="project" value="InterPro"/>
</dbReference>
<keyword evidence="10" id="KW-1185">Reference proteome</keyword>
<keyword evidence="3" id="KW-0949">S-adenosyl-L-methionine</keyword>
<dbReference type="Pfam" id="PF13186">
    <property type="entry name" value="SPASM"/>
    <property type="match status" value="1"/>
</dbReference>
<dbReference type="SFLD" id="SFLDS00029">
    <property type="entry name" value="Radical_SAM"/>
    <property type="match status" value="1"/>
</dbReference>
<feature type="domain" description="Radical SAM core" evidence="8">
    <location>
        <begin position="7"/>
        <end position="240"/>
    </location>
</feature>
<organism evidence="9 10">
    <name type="scientific">Parabacteroides gordonii MS-1 = DSM 23371</name>
    <dbReference type="NCBI Taxonomy" id="1203610"/>
    <lineage>
        <taxon>Bacteria</taxon>
        <taxon>Pseudomonadati</taxon>
        <taxon>Bacteroidota</taxon>
        <taxon>Bacteroidia</taxon>
        <taxon>Bacteroidales</taxon>
        <taxon>Tannerellaceae</taxon>
        <taxon>Parabacteroides</taxon>
    </lineage>
</organism>
<dbReference type="InterPro" id="IPR047207">
    <property type="entry name" value="SPASM_anSME"/>
</dbReference>
<dbReference type="InterPro" id="IPR023885">
    <property type="entry name" value="4Fe4S-binding_SPASM_dom"/>
</dbReference>
<dbReference type="InterPro" id="IPR058240">
    <property type="entry name" value="rSAM_sf"/>
</dbReference>
<comment type="caution">
    <text evidence="9">The sequence shown here is derived from an EMBL/GenBank/DDBJ whole genome shotgun (WGS) entry which is preliminary data.</text>
</comment>
<keyword evidence="5" id="KW-0408">Iron</keyword>
<keyword evidence="2" id="KW-0004">4Fe-4S</keyword>
<dbReference type="InterPro" id="IPR007197">
    <property type="entry name" value="rSAM"/>
</dbReference>
<dbReference type="NCBIfam" id="TIGR03942">
    <property type="entry name" value="sulfatase_rSAM"/>
    <property type="match status" value="1"/>
</dbReference>
<comment type="similarity">
    <text evidence="7">Belongs to the radical SAM superfamily. Anaerobic sulfatase-maturating enzyme family.</text>
</comment>
<dbReference type="NCBIfam" id="NF010308">
    <property type="entry name" value="PRK13745.1"/>
    <property type="match status" value="1"/>
</dbReference>
<protein>
    <submittedName>
        <fullName evidence="9">Anaerobic sulfatase-maturating enzyme</fullName>
    </submittedName>
</protein>
<dbReference type="InterPro" id="IPR034491">
    <property type="entry name" value="Anaerob_Ser_sulfatase-maturase"/>
</dbReference>
<sequence>MNNTYISPFAKPVYVMLKPVGSVCNLACEYCYYLEKGKLYPEVKNHIMSEQLLEKFIKDYLECQTMPQVLFTWHGGETLMRPISFYKKALELQKKYGRGRQIDNCIQTNGTLLTDEWCRFFKENNFLVGVSIDGPQEFHDEYRRNRQGLPSFFKVMKGIDLLKKHQVEYNAMAVVNDYNVDYPLEFYNFFKEMDCHFIQFAPIVERLGTHTDGTKLTSPEQQDANIKLAPFSVDSGKWGDFLCAIFDEWLKEDVGNYYIQLFDATLANWVGEQPGICTLARTCGHAGVMEFNGDLYACDHFVFPEYKLGNIYTQTLTEMMYSQNQLKFGADKYDKLPTQCKECEFLFACNGECPKNRFLHTASGEPGLNYLCKGYKKFFKHVAPYMDFMKKELLAQRPPANVMQWAKENKETL</sequence>
<dbReference type="SFLD" id="SFLDF00285">
    <property type="entry name" value="anaerobic_Ser-type_sulfatase-m"/>
    <property type="match status" value="1"/>
</dbReference>
<keyword evidence="4" id="KW-0479">Metal-binding</keyword>
<dbReference type="NCBIfam" id="TIGR04085">
    <property type="entry name" value="rSAM_more_4Fe4S"/>
    <property type="match status" value="1"/>
</dbReference>
<dbReference type="PATRIC" id="fig|1203610.3.peg.4078"/>
<dbReference type="SFLD" id="SFLDG01072">
    <property type="entry name" value="dehydrogenase_like"/>
    <property type="match status" value="1"/>
</dbReference>
<proteinExistence type="inferred from homology"/>
<evidence type="ECO:0000256" key="2">
    <source>
        <dbReference type="ARBA" id="ARBA00022485"/>
    </source>
</evidence>
<dbReference type="PANTHER" id="PTHR43273:SF3">
    <property type="entry name" value="ANAEROBIC SULFATASE-MATURATING ENZYME HOMOLOG ASLB-RELATED"/>
    <property type="match status" value="1"/>
</dbReference>
<reference evidence="9 10" key="1">
    <citation type="submission" date="2013-04" db="EMBL/GenBank/DDBJ databases">
        <title>The Genome Sequence of Parabacteroides gordonii DSM 23371.</title>
        <authorList>
            <consortium name="The Broad Institute Genomics Platform"/>
            <person name="Earl A."/>
            <person name="Ward D."/>
            <person name="Feldgarden M."/>
            <person name="Gevers D."/>
            <person name="Martens E."/>
            <person name="Sakamoto M."/>
            <person name="Benno Y."/>
            <person name="Suzuki N."/>
            <person name="Matsunaga N."/>
            <person name="Koshihara K."/>
            <person name="Seki M."/>
            <person name="Komiya H."/>
            <person name="Walker B."/>
            <person name="Young S."/>
            <person name="Zeng Q."/>
            <person name="Gargeya S."/>
            <person name="Fitzgerald M."/>
            <person name="Haas B."/>
            <person name="Abouelleil A."/>
            <person name="Allen A.W."/>
            <person name="Alvarado L."/>
            <person name="Arachchi H.M."/>
            <person name="Berlin A.M."/>
            <person name="Chapman S.B."/>
            <person name="Gainer-Dewar J."/>
            <person name="Goldberg J."/>
            <person name="Griggs A."/>
            <person name="Gujja S."/>
            <person name="Hansen M."/>
            <person name="Howarth C."/>
            <person name="Imamovic A."/>
            <person name="Ireland A."/>
            <person name="Larimer J."/>
            <person name="McCowan C."/>
            <person name="Murphy C."/>
            <person name="Pearson M."/>
            <person name="Poon T.W."/>
            <person name="Priest M."/>
            <person name="Roberts A."/>
            <person name="Saif S."/>
            <person name="Shea T."/>
            <person name="Sisk P."/>
            <person name="Sykes S."/>
            <person name="Wortman J."/>
            <person name="Nusbaum C."/>
            <person name="Birren B."/>
        </authorList>
    </citation>
    <scope>NUCLEOTIDE SEQUENCE [LARGE SCALE GENOMIC DNA]</scope>
    <source>
        <strain evidence="9 10">MS-1</strain>
    </source>
</reference>
<dbReference type="SUPFAM" id="SSF102114">
    <property type="entry name" value="Radical SAM enzymes"/>
    <property type="match status" value="1"/>
</dbReference>
<dbReference type="GO" id="GO:0046872">
    <property type="term" value="F:metal ion binding"/>
    <property type="evidence" value="ECO:0007669"/>
    <property type="project" value="UniProtKB-KW"/>
</dbReference>
<dbReference type="Gene3D" id="3.20.20.70">
    <property type="entry name" value="Aldolase class I"/>
    <property type="match status" value="1"/>
</dbReference>
<dbReference type="InterPro" id="IPR013785">
    <property type="entry name" value="Aldolase_TIM"/>
</dbReference>
<dbReference type="CDD" id="cd21120">
    <property type="entry name" value="SPASM_anSME"/>
    <property type="match status" value="1"/>
</dbReference>
<dbReference type="HOGENOM" id="CLU_009273_10_0_10"/>
<keyword evidence="6" id="KW-0411">Iron-sulfur</keyword>
<name>A0A0F5IZ58_9BACT</name>
<evidence type="ECO:0000256" key="7">
    <source>
        <dbReference type="ARBA" id="ARBA00023601"/>
    </source>
</evidence>
<dbReference type="Proteomes" id="UP000033035">
    <property type="component" value="Unassembled WGS sequence"/>
</dbReference>
<dbReference type="PANTHER" id="PTHR43273">
    <property type="entry name" value="ANAEROBIC SULFATASE-MATURATING ENZYME HOMOLOG ASLB-RELATED"/>
    <property type="match status" value="1"/>
</dbReference>
<dbReference type="SFLD" id="SFLDG01386">
    <property type="entry name" value="main_SPASM_domain-containing"/>
    <property type="match status" value="1"/>
</dbReference>
<dbReference type="GO" id="GO:0051539">
    <property type="term" value="F:4 iron, 4 sulfur cluster binding"/>
    <property type="evidence" value="ECO:0007669"/>
    <property type="project" value="UniProtKB-KW"/>
</dbReference>
<dbReference type="EMBL" id="AQHW01000020">
    <property type="protein sequence ID" value="KKB50467.1"/>
    <property type="molecule type" value="Genomic_DNA"/>
</dbReference>
<evidence type="ECO:0000256" key="3">
    <source>
        <dbReference type="ARBA" id="ARBA00022691"/>
    </source>
</evidence>
<dbReference type="PROSITE" id="PS51918">
    <property type="entry name" value="RADICAL_SAM"/>
    <property type="match status" value="1"/>
</dbReference>
<dbReference type="AlphaFoldDB" id="A0A0F5IZ58"/>
<dbReference type="SFLD" id="SFLDG01384">
    <property type="entry name" value="thioether_bond_formation_requi"/>
    <property type="match status" value="1"/>
</dbReference>
<gene>
    <name evidence="9" type="ORF">HMPREF1536_04003</name>
</gene>
<evidence type="ECO:0000259" key="8">
    <source>
        <dbReference type="PROSITE" id="PS51918"/>
    </source>
</evidence>
<evidence type="ECO:0000256" key="6">
    <source>
        <dbReference type="ARBA" id="ARBA00023014"/>
    </source>
</evidence>
<evidence type="ECO:0000256" key="5">
    <source>
        <dbReference type="ARBA" id="ARBA00023004"/>
    </source>
</evidence>
<dbReference type="STRING" id="1203610.HMPREF1536_04003"/>
<accession>A0A0F5IZ58</accession>
<evidence type="ECO:0000256" key="1">
    <source>
        <dbReference type="ARBA" id="ARBA00001966"/>
    </source>
</evidence>
<dbReference type="Pfam" id="PF04055">
    <property type="entry name" value="Radical_SAM"/>
    <property type="match status" value="1"/>
</dbReference>
<comment type="cofactor">
    <cofactor evidence="1">
        <name>[4Fe-4S] cluster</name>
        <dbReference type="ChEBI" id="CHEBI:49883"/>
    </cofactor>
</comment>
<evidence type="ECO:0000313" key="9">
    <source>
        <dbReference type="EMBL" id="KKB50467.1"/>
    </source>
</evidence>
<dbReference type="SFLD" id="SFLDG01067">
    <property type="entry name" value="SPASM/twitch_domain_containing"/>
    <property type="match status" value="1"/>
</dbReference>
<evidence type="ECO:0000313" key="10">
    <source>
        <dbReference type="Proteomes" id="UP000033035"/>
    </source>
</evidence>
<dbReference type="InterPro" id="IPR023867">
    <property type="entry name" value="Sulphatase_maturase_rSAM"/>
</dbReference>
<dbReference type="RefSeq" id="WP_028729461.1">
    <property type="nucleotide sequence ID" value="NZ_KE386763.1"/>
</dbReference>
<dbReference type="CDD" id="cd01335">
    <property type="entry name" value="Radical_SAM"/>
    <property type="match status" value="1"/>
</dbReference>
<evidence type="ECO:0000256" key="4">
    <source>
        <dbReference type="ARBA" id="ARBA00022723"/>
    </source>
</evidence>